<evidence type="ECO:0000313" key="8">
    <source>
        <dbReference type="Proteomes" id="UP000256899"/>
    </source>
</evidence>
<name>A0A3E0U3K5_9GAMM</name>
<feature type="transmembrane region" description="Helical" evidence="6">
    <location>
        <begin position="154"/>
        <end position="175"/>
    </location>
</feature>
<proteinExistence type="predicted"/>
<reference evidence="8" key="1">
    <citation type="submission" date="2018-08" db="EMBL/GenBank/DDBJ databases">
        <title>Thalassotalea euphylliae genome.</title>
        <authorList>
            <person name="Summers S."/>
            <person name="Rice S.A."/>
            <person name="Freckelton M.L."/>
            <person name="Nedved B.T."/>
            <person name="Hadfield M.G."/>
        </authorList>
    </citation>
    <scope>NUCLEOTIDE SEQUENCE [LARGE SCALE GENOMIC DNA]</scope>
    <source>
        <strain evidence="8">H3</strain>
    </source>
</reference>
<feature type="transmembrane region" description="Helical" evidence="6">
    <location>
        <begin position="6"/>
        <end position="29"/>
    </location>
</feature>
<keyword evidence="3 6" id="KW-0812">Transmembrane</keyword>
<dbReference type="EMBL" id="QUOT01000001">
    <property type="protein sequence ID" value="REL31310.1"/>
    <property type="molecule type" value="Genomic_DNA"/>
</dbReference>
<evidence type="ECO:0000256" key="1">
    <source>
        <dbReference type="ARBA" id="ARBA00004651"/>
    </source>
</evidence>
<dbReference type="Pfam" id="PF01810">
    <property type="entry name" value="LysE"/>
    <property type="match status" value="1"/>
</dbReference>
<keyword evidence="5 6" id="KW-0472">Membrane</keyword>
<comment type="subcellular location">
    <subcellularLocation>
        <location evidence="1">Cell membrane</location>
        <topology evidence="1">Multi-pass membrane protein</topology>
    </subcellularLocation>
</comment>
<evidence type="ECO:0000256" key="4">
    <source>
        <dbReference type="ARBA" id="ARBA00022989"/>
    </source>
</evidence>
<evidence type="ECO:0000313" key="7">
    <source>
        <dbReference type="EMBL" id="REL31310.1"/>
    </source>
</evidence>
<dbReference type="PANTHER" id="PTHR30086:SF20">
    <property type="entry name" value="ARGININE EXPORTER PROTEIN ARGO-RELATED"/>
    <property type="match status" value="1"/>
</dbReference>
<dbReference type="Proteomes" id="UP000256899">
    <property type="component" value="Unassembled WGS sequence"/>
</dbReference>
<keyword evidence="2" id="KW-1003">Cell membrane</keyword>
<dbReference type="RefSeq" id="WP_116016044.1">
    <property type="nucleotide sequence ID" value="NZ_QUOT01000001.1"/>
</dbReference>
<dbReference type="GO" id="GO:0005886">
    <property type="term" value="C:plasma membrane"/>
    <property type="evidence" value="ECO:0007669"/>
    <property type="project" value="UniProtKB-SubCell"/>
</dbReference>
<feature type="transmembrane region" description="Helical" evidence="6">
    <location>
        <begin position="110"/>
        <end position="134"/>
    </location>
</feature>
<dbReference type="AlphaFoldDB" id="A0A3E0U3K5"/>
<evidence type="ECO:0000256" key="3">
    <source>
        <dbReference type="ARBA" id="ARBA00022692"/>
    </source>
</evidence>
<dbReference type="PANTHER" id="PTHR30086">
    <property type="entry name" value="ARGININE EXPORTER PROTEIN ARGO"/>
    <property type="match status" value="1"/>
</dbReference>
<feature type="transmembrane region" description="Helical" evidence="6">
    <location>
        <begin position="187"/>
        <end position="205"/>
    </location>
</feature>
<evidence type="ECO:0000256" key="2">
    <source>
        <dbReference type="ARBA" id="ARBA00022475"/>
    </source>
</evidence>
<accession>A0A3E0U3K5</accession>
<organism evidence="7 8">
    <name type="scientific">Thalassotalea euphylliae</name>
    <dbReference type="NCBI Taxonomy" id="1655234"/>
    <lineage>
        <taxon>Bacteria</taxon>
        <taxon>Pseudomonadati</taxon>
        <taxon>Pseudomonadota</taxon>
        <taxon>Gammaproteobacteria</taxon>
        <taxon>Alteromonadales</taxon>
        <taxon>Colwelliaceae</taxon>
        <taxon>Thalassotalea</taxon>
    </lineage>
</organism>
<comment type="caution">
    <text evidence="7">The sequence shown here is derived from an EMBL/GenBank/DDBJ whole genome shotgun (WGS) entry which is preliminary data.</text>
</comment>
<keyword evidence="8" id="KW-1185">Reference proteome</keyword>
<evidence type="ECO:0000256" key="5">
    <source>
        <dbReference type="ARBA" id="ARBA00023136"/>
    </source>
</evidence>
<sequence>MLETTQVLAYVTALGVAAAIPGPGMTALVARSISGGATVGFTMLTGLILGDLIYLSLAVFGLALLVQSSSSLFGFISIASATYLGWLAWQFWFYKPKVESLSEQKTSRELFSAGLSGLAITLGNPKTIAFYLAILPLVVTLETVSLEVWGTTLIPLTVAVLVAVGAIFILGALKVRHILDSEKSQSIMFKGTGVIMLLTSLSMLAKQFQ</sequence>
<feature type="transmembrane region" description="Helical" evidence="6">
    <location>
        <begin position="41"/>
        <end position="66"/>
    </location>
</feature>
<feature type="transmembrane region" description="Helical" evidence="6">
    <location>
        <begin position="72"/>
        <end position="89"/>
    </location>
</feature>
<protein>
    <submittedName>
        <fullName evidence="7">LysE family translocator</fullName>
    </submittedName>
</protein>
<dbReference type="InterPro" id="IPR001123">
    <property type="entry name" value="LeuE-type"/>
</dbReference>
<gene>
    <name evidence="7" type="ORF">DXX94_11640</name>
</gene>
<keyword evidence="4 6" id="KW-1133">Transmembrane helix</keyword>
<evidence type="ECO:0000256" key="6">
    <source>
        <dbReference type="SAM" id="Phobius"/>
    </source>
</evidence>
<dbReference type="GO" id="GO:0015171">
    <property type="term" value="F:amino acid transmembrane transporter activity"/>
    <property type="evidence" value="ECO:0007669"/>
    <property type="project" value="TreeGrafter"/>
</dbReference>